<organism evidence="7 8">
    <name type="scientific">Georgenia deserti</name>
    <dbReference type="NCBI Taxonomy" id="2093781"/>
    <lineage>
        <taxon>Bacteria</taxon>
        <taxon>Bacillati</taxon>
        <taxon>Actinomycetota</taxon>
        <taxon>Actinomycetes</taxon>
        <taxon>Micrococcales</taxon>
        <taxon>Bogoriellaceae</taxon>
        <taxon>Georgenia</taxon>
    </lineage>
</organism>
<comment type="subcellular location">
    <subcellularLocation>
        <location evidence="1">Membrane</location>
        <topology evidence="1">Multi-pass membrane protein</topology>
    </subcellularLocation>
</comment>
<dbReference type="EMBL" id="JBHUEE010000002">
    <property type="protein sequence ID" value="MFD1717036.1"/>
    <property type="molecule type" value="Genomic_DNA"/>
</dbReference>
<feature type="transmembrane region" description="Helical" evidence="6">
    <location>
        <begin position="80"/>
        <end position="102"/>
    </location>
</feature>
<keyword evidence="3 6" id="KW-0812">Transmembrane</keyword>
<comment type="similarity">
    <text evidence="2">Belongs to the TMEM86 family.</text>
</comment>
<gene>
    <name evidence="7" type="ORF">ACFSE6_04270</name>
</gene>
<accession>A0ABW4L0I5</accession>
<evidence type="ECO:0000256" key="5">
    <source>
        <dbReference type="ARBA" id="ARBA00023136"/>
    </source>
</evidence>
<name>A0ABW4L0I5_9MICO</name>
<comment type="caution">
    <text evidence="7">The sequence shown here is derived from an EMBL/GenBank/DDBJ whole genome shotgun (WGS) entry which is preliminary data.</text>
</comment>
<dbReference type="RefSeq" id="WP_388002508.1">
    <property type="nucleotide sequence ID" value="NZ_JBHUEE010000002.1"/>
</dbReference>
<dbReference type="Proteomes" id="UP001597277">
    <property type="component" value="Unassembled WGS sequence"/>
</dbReference>
<evidence type="ECO:0000313" key="7">
    <source>
        <dbReference type="EMBL" id="MFD1717036.1"/>
    </source>
</evidence>
<evidence type="ECO:0000256" key="1">
    <source>
        <dbReference type="ARBA" id="ARBA00004141"/>
    </source>
</evidence>
<feature type="transmembrane region" description="Helical" evidence="6">
    <location>
        <begin position="152"/>
        <end position="177"/>
    </location>
</feature>
<dbReference type="InterPro" id="IPR012506">
    <property type="entry name" value="TMEM86B-like"/>
</dbReference>
<feature type="transmembrane region" description="Helical" evidence="6">
    <location>
        <begin position="122"/>
        <end position="145"/>
    </location>
</feature>
<evidence type="ECO:0000256" key="4">
    <source>
        <dbReference type="ARBA" id="ARBA00022989"/>
    </source>
</evidence>
<keyword evidence="4 6" id="KW-1133">Transmembrane helix</keyword>
<protein>
    <submittedName>
        <fullName evidence="7">Lysoplasmalogenase family protein</fullName>
    </submittedName>
</protein>
<feature type="transmembrane region" description="Helical" evidence="6">
    <location>
        <begin position="197"/>
        <end position="215"/>
    </location>
</feature>
<evidence type="ECO:0000256" key="2">
    <source>
        <dbReference type="ARBA" id="ARBA00007375"/>
    </source>
</evidence>
<keyword evidence="5 6" id="KW-0472">Membrane</keyword>
<proteinExistence type="inferred from homology"/>
<dbReference type="Pfam" id="PF07947">
    <property type="entry name" value="YhhN"/>
    <property type="match status" value="1"/>
</dbReference>
<reference evidence="8" key="1">
    <citation type="journal article" date="2019" name="Int. J. Syst. Evol. Microbiol.">
        <title>The Global Catalogue of Microorganisms (GCM) 10K type strain sequencing project: providing services to taxonomists for standard genome sequencing and annotation.</title>
        <authorList>
            <consortium name="The Broad Institute Genomics Platform"/>
            <consortium name="The Broad Institute Genome Sequencing Center for Infectious Disease"/>
            <person name="Wu L."/>
            <person name="Ma J."/>
        </authorList>
    </citation>
    <scope>NUCLEOTIDE SEQUENCE [LARGE SCALE GENOMIC DNA]</scope>
    <source>
        <strain evidence="8">JCM 17130</strain>
    </source>
</reference>
<keyword evidence="8" id="KW-1185">Reference proteome</keyword>
<sequence length="230" mass="23724">MSGPRSAWTRPVWHVFAVLAAVHLAAQLADRSALADLTQVLLMPALALAVVTSGVRGRIVRDVLLALALSWLGDSLPKLLAGDVAFVVMLGCFLLALSAYSAAFYPLWRAAPPAGLSRFWPIAIYAEVAVVIIGLCVLAGGILVLPAAVYAVVLCVTAVLATGLGVYGTVGGALFVVSDGLIGVRDLAGVTIPLDGFLVMSTYIAAQALLVAGALRAARRGEPIISEPGR</sequence>
<evidence type="ECO:0000256" key="6">
    <source>
        <dbReference type="SAM" id="Phobius"/>
    </source>
</evidence>
<feature type="transmembrane region" description="Helical" evidence="6">
    <location>
        <begin position="41"/>
        <end position="59"/>
    </location>
</feature>
<dbReference type="PANTHER" id="PTHR31885">
    <property type="entry name" value="GH04784P"/>
    <property type="match status" value="1"/>
</dbReference>
<evidence type="ECO:0000256" key="3">
    <source>
        <dbReference type="ARBA" id="ARBA00022692"/>
    </source>
</evidence>
<evidence type="ECO:0000313" key="8">
    <source>
        <dbReference type="Proteomes" id="UP001597277"/>
    </source>
</evidence>
<dbReference type="PANTHER" id="PTHR31885:SF6">
    <property type="entry name" value="GH04784P"/>
    <property type="match status" value="1"/>
</dbReference>